<reference evidence="1 2" key="1">
    <citation type="submission" date="2020-07" db="EMBL/GenBank/DDBJ databases">
        <title>Spirosoma foliorum sp. nov., isolated from the leaves on the Nejang mountain Korea, Republic of.</title>
        <authorList>
            <person name="Ho H."/>
            <person name="Lee Y.-J."/>
            <person name="Nurcahyanto D.-A."/>
            <person name="Kim S.-G."/>
        </authorList>
    </citation>
    <scope>NUCLEOTIDE SEQUENCE [LARGE SCALE GENOMIC DNA]</scope>
    <source>
        <strain evidence="1 2">PL0136</strain>
    </source>
</reference>
<protein>
    <submittedName>
        <fullName evidence="1">Uncharacterized protein</fullName>
    </submittedName>
</protein>
<keyword evidence="2" id="KW-1185">Reference proteome</keyword>
<dbReference type="AlphaFoldDB" id="A0A7G5H0W9"/>
<evidence type="ECO:0000313" key="1">
    <source>
        <dbReference type="EMBL" id="QMW04761.1"/>
    </source>
</evidence>
<dbReference type="Proteomes" id="UP000515369">
    <property type="component" value="Chromosome"/>
</dbReference>
<dbReference type="KEGG" id="sfol:H3H32_07500"/>
<dbReference type="RefSeq" id="WP_182462113.1">
    <property type="nucleotide sequence ID" value="NZ_CP059732.1"/>
</dbReference>
<organism evidence="1 2">
    <name type="scientific">Spirosoma foliorum</name>
    <dbReference type="NCBI Taxonomy" id="2710596"/>
    <lineage>
        <taxon>Bacteria</taxon>
        <taxon>Pseudomonadati</taxon>
        <taxon>Bacteroidota</taxon>
        <taxon>Cytophagia</taxon>
        <taxon>Cytophagales</taxon>
        <taxon>Cytophagaceae</taxon>
        <taxon>Spirosoma</taxon>
    </lineage>
</organism>
<proteinExistence type="predicted"/>
<name>A0A7G5H0W9_9BACT</name>
<dbReference type="EMBL" id="CP059732">
    <property type="protein sequence ID" value="QMW04761.1"/>
    <property type="molecule type" value="Genomic_DNA"/>
</dbReference>
<accession>A0A7G5H0W9</accession>
<sequence>MSEKLSTEKADVVSRANGRIRVNVKEVSSVNTGLSNIVNIADWAQKNNQ</sequence>
<evidence type="ECO:0000313" key="2">
    <source>
        <dbReference type="Proteomes" id="UP000515369"/>
    </source>
</evidence>
<gene>
    <name evidence="1" type="ORF">H3H32_07500</name>
</gene>